<keyword evidence="1" id="KW-0175">Coiled coil</keyword>
<dbReference type="InterPro" id="IPR004252">
    <property type="entry name" value="Probable_transposase_24"/>
</dbReference>
<accession>A0ABM0ZBM1</accession>
<dbReference type="RefSeq" id="XP_010513333.1">
    <property type="nucleotide sequence ID" value="XM_010515031.2"/>
</dbReference>
<feature type="region of interest" description="Disordered" evidence="2">
    <location>
        <begin position="229"/>
        <end position="254"/>
    </location>
</feature>
<feature type="coiled-coil region" evidence="1">
    <location>
        <begin position="146"/>
        <end position="173"/>
    </location>
</feature>
<organism evidence="3 4">
    <name type="scientific">Camelina sativa</name>
    <name type="common">False flax</name>
    <name type="synonym">Myagrum sativum</name>
    <dbReference type="NCBI Taxonomy" id="90675"/>
    <lineage>
        <taxon>Eukaryota</taxon>
        <taxon>Viridiplantae</taxon>
        <taxon>Streptophyta</taxon>
        <taxon>Embryophyta</taxon>
        <taxon>Tracheophyta</taxon>
        <taxon>Spermatophyta</taxon>
        <taxon>Magnoliopsida</taxon>
        <taxon>eudicotyledons</taxon>
        <taxon>Gunneridae</taxon>
        <taxon>Pentapetalae</taxon>
        <taxon>rosids</taxon>
        <taxon>malvids</taxon>
        <taxon>Brassicales</taxon>
        <taxon>Brassicaceae</taxon>
        <taxon>Camelineae</taxon>
        <taxon>Camelina</taxon>
    </lineage>
</organism>
<dbReference type="Proteomes" id="UP000694864">
    <property type="component" value="Chromosome 5"/>
</dbReference>
<feature type="compositionally biased region" description="Low complexity" evidence="2">
    <location>
        <begin position="231"/>
        <end position="245"/>
    </location>
</feature>
<reference evidence="3" key="1">
    <citation type="journal article" date="2014" name="Nat. Commun.">
        <title>The emerging biofuel crop Camelina sativa retains a highly undifferentiated hexaploid genome structure.</title>
        <authorList>
            <person name="Kagale S."/>
            <person name="Koh C."/>
            <person name="Nixon J."/>
            <person name="Bollina V."/>
            <person name="Clarke W.E."/>
            <person name="Tuteja R."/>
            <person name="Spillane C."/>
            <person name="Robinson S.J."/>
            <person name="Links M.G."/>
            <person name="Clarke C."/>
            <person name="Higgins E.E."/>
            <person name="Huebert T."/>
            <person name="Sharpe A.G."/>
            <person name="Parkin I.A."/>
        </authorList>
    </citation>
    <scope>NUCLEOTIDE SEQUENCE [LARGE SCALE GENOMIC DNA]</scope>
    <source>
        <strain evidence="3">cv. DH55</strain>
    </source>
</reference>
<protein>
    <submittedName>
        <fullName evidence="4">Uncharacterized protein LOC104789310</fullName>
    </submittedName>
</protein>
<evidence type="ECO:0000313" key="3">
    <source>
        <dbReference type="Proteomes" id="UP000694864"/>
    </source>
</evidence>
<dbReference type="GeneID" id="104789310"/>
<proteinExistence type="predicted"/>
<gene>
    <name evidence="4" type="primary">LOC104789310</name>
</gene>
<keyword evidence="3" id="KW-1185">Reference proteome</keyword>
<dbReference type="Pfam" id="PF03004">
    <property type="entry name" value="Transposase_24"/>
    <property type="match status" value="1"/>
</dbReference>
<reference evidence="4" key="2">
    <citation type="submission" date="2025-08" db="UniProtKB">
        <authorList>
            <consortium name="RefSeq"/>
        </authorList>
    </citation>
    <scope>IDENTIFICATION</scope>
    <source>
        <tissue evidence="4">Leaf</tissue>
    </source>
</reference>
<name>A0ABM0ZBM1_CAMSA</name>
<evidence type="ECO:0000313" key="4">
    <source>
        <dbReference type="RefSeq" id="XP_010513333.1"/>
    </source>
</evidence>
<evidence type="ECO:0000256" key="1">
    <source>
        <dbReference type="SAM" id="Coils"/>
    </source>
</evidence>
<sequence length="254" mass="28647">MVDYWETEEAQQRSVTYSKARMSDRGGLGPHVHLSGSKSYQQIHNEMEKELGRPVSLGEVFIKTHTKPDGTYVDRKAEQISLNYEKNLQQKLSDLGEHTSQPPELTADDYTNIFIQSTQKDSRGNLYGVGSLKHTLQPLLNGLANQQQESAMFQSLQEQMRETQRQIEEQAAYNSRRDAEVAARDAELAAREALHFQAVAEQKDKLEHLSLVEKYLRKTDPAFIEFMKTQSAEATTEPLSTTLPATAPPSNPVP</sequence>
<evidence type="ECO:0000256" key="2">
    <source>
        <dbReference type="SAM" id="MobiDB-lite"/>
    </source>
</evidence>